<gene>
    <name evidence="1" type="ORF">UFOVP242_126</name>
</gene>
<proteinExistence type="predicted"/>
<name>A0A6J7WV88_9CAUD</name>
<dbReference type="SUPFAM" id="SSF89433">
    <property type="entry name" value="Baseplate structural protein gp8"/>
    <property type="match status" value="1"/>
</dbReference>
<dbReference type="EMBL" id="LR798294">
    <property type="protein sequence ID" value="CAB5221891.1"/>
    <property type="molecule type" value="Genomic_DNA"/>
</dbReference>
<reference evidence="1" key="1">
    <citation type="submission" date="2020-05" db="EMBL/GenBank/DDBJ databases">
        <authorList>
            <person name="Chiriac C."/>
            <person name="Salcher M."/>
            <person name="Ghai R."/>
            <person name="Kavagutti S V."/>
        </authorList>
    </citation>
    <scope>NUCLEOTIDE SEQUENCE</scope>
</reference>
<evidence type="ECO:0000313" key="1">
    <source>
        <dbReference type="EMBL" id="CAB5221891.1"/>
    </source>
</evidence>
<protein>
    <recommendedName>
        <fullName evidence="2">Baseplate wedge subunit</fullName>
    </recommendedName>
</protein>
<dbReference type="Gene3D" id="2.60.340.10">
    <property type="entry name" value="baseplate structural protein gp8, domain 1"/>
    <property type="match status" value="1"/>
</dbReference>
<dbReference type="Gene3D" id="2.170.290.10">
    <property type="entry name" value="baseplate structural protein gp8, domain 2"/>
    <property type="match status" value="1"/>
</dbReference>
<sequence length="719" mass="76753">MAFLLKDTIHRSLVDTVYNEFLSRRSNYYYFIGNILEWDNPQNPDAPEVTQAYEHYTRNGIFGVKKINLRDVSYVVPRIDWTTGTVYDQFDGEYSSTNTAPSGATSLKTANFYVLTSTYGVYKCIFNNNGAESTEEPSGQDITMITTSDGYVWKYLYTIPLSSQNRFLTADYMPVQRAVTNAYYSKGEVSSIVIDSKGSGYLGNAEVTLAVQGTFLGGTGNSIANLTPVLNSAGEFIDIIIEDPGANYKTASIVITDNLGAGTSHYNNISNVRIFNPGTGYNAAVIANTTVAITTTGTQPSSNAFANLIFSSNSLVDVVLTNKGYGYTTPIRNNTSITIATTGAIQPTSNATANLFFSTSAILTPVLVDGALHSVLIEDEGIGYSANTQTTISLNGDGTGAVLSPFVNPNGEIEDIIIEHRGNGYTYLNISVASTTGTGANAYANLSTDDLDTLQTVVELSAVPGALHAFRVEDGGTGYSQANVSVVGDGESFTGEVVLADNAVSYITVTTPGLGYSYANVTITGDGANANVTAILSPYGGHGSDPVRELNADTLMFTSTINNEKNQGIVVTNDYRQFGIIKDIKQYGSGQMYASSLNGGLSYTGVTGSACYLLTMDTVSGLAADTVLQHTMGASTRDMEIVHVEAATNQILLAYKDTHDLAVGDELLDPTSNLTYTISVIDAEPEINKFSGDLLYIDNRTAASYSAQQLVTLRTVIKL</sequence>
<dbReference type="InterPro" id="IPR036327">
    <property type="entry name" value="Gp8_sf"/>
</dbReference>
<accession>A0A6J7WV88</accession>
<organism evidence="1">
    <name type="scientific">uncultured Caudovirales phage</name>
    <dbReference type="NCBI Taxonomy" id="2100421"/>
    <lineage>
        <taxon>Viruses</taxon>
        <taxon>Duplodnaviria</taxon>
        <taxon>Heunggongvirae</taxon>
        <taxon>Uroviricota</taxon>
        <taxon>Caudoviricetes</taxon>
        <taxon>Peduoviridae</taxon>
        <taxon>Maltschvirus</taxon>
        <taxon>Maltschvirus maltsch</taxon>
    </lineage>
</organism>
<evidence type="ECO:0008006" key="2">
    <source>
        <dbReference type="Google" id="ProtNLM"/>
    </source>
</evidence>